<dbReference type="Proteomes" id="UP000195437">
    <property type="component" value="Chromosome"/>
</dbReference>
<evidence type="ECO:0000313" key="2">
    <source>
        <dbReference type="EMBL" id="ARU61119.1"/>
    </source>
</evidence>
<dbReference type="KEGG" id="tum:CBW65_08805"/>
<feature type="transmembrane region" description="Helical" evidence="1">
    <location>
        <begin position="17"/>
        <end position="38"/>
    </location>
</feature>
<dbReference type="InterPro" id="IPR007391">
    <property type="entry name" value="Vancomycin_resist_VanW"/>
</dbReference>
<proteinExistence type="predicted"/>
<evidence type="ECO:0000313" key="3">
    <source>
        <dbReference type="Proteomes" id="UP000195437"/>
    </source>
</evidence>
<sequence length="270" mass="29427">MEMEGCRVNNKRKKQKLWVLTTTVTSLVTAAVVTGVYWQAGGFAKPVVQPAEAAATAPPQKSVTVRPQPIPPQYEKFVPGENVIPSRQDNHTQREVHDQYQAYLQQLPSQKGEPVASFQTSLAGHSAEGRVKNIILANDKLNGRILLPGEELSFNNTLGDSNDPSGGWQLATVIVGKKFEQGYGGGICQVSSTLYNSVLEAGLGVVERYTHSLPVGYVQPGHDATVSYPELDFRFVNTYEAPVKLQATIIGGMVVSKIYRLPAFQYVPAN</sequence>
<reference evidence="3" key="1">
    <citation type="submission" date="2017-05" db="EMBL/GenBank/DDBJ databases">
        <authorList>
            <person name="Sung H."/>
        </authorList>
    </citation>
    <scope>NUCLEOTIDE SEQUENCE [LARGE SCALE GENOMIC DNA]</scope>
    <source>
        <strain evidence="3">AR23208</strain>
    </source>
</reference>
<accession>A0A1Y0IM49</accession>
<evidence type="ECO:0008006" key="4">
    <source>
        <dbReference type="Google" id="ProtNLM"/>
    </source>
</evidence>
<evidence type="ECO:0000256" key="1">
    <source>
        <dbReference type="SAM" id="Phobius"/>
    </source>
</evidence>
<keyword evidence="1" id="KW-0812">Transmembrane</keyword>
<gene>
    <name evidence="2" type="ORF">CBW65_08805</name>
</gene>
<dbReference type="Pfam" id="PF04294">
    <property type="entry name" value="VanW"/>
    <property type="match status" value="1"/>
</dbReference>
<protein>
    <recommendedName>
        <fullName evidence="4">Peptidoglycan binding domain-containing protein</fullName>
    </recommendedName>
</protein>
<dbReference type="InterPro" id="IPR052913">
    <property type="entry name" value="Glycopeptide_resist_protein"/>
</dbReference>
<keyword evidence="1" id="KW-1133">Transmembrane helix</keyword>
<name>A0A1Y0IM49_9BACL</name>
<dbReference type="PANTHER" id="PTHR35788">
    <property type="entry name" value="EXPORTED PROTEIN-RELATED"/>
    <property type="match status" value="1"/>
</dbReference>
<dbReference type="PANTHER" id="PTHR35788:SF1">
    <property type="entry name" value="EXPORTED PROTEIN"/>
    <property type="match status" value="1"/>
</dbReference>
<organism evidence="2 3">
    <name type="scientific">Tumebacillus avium</name>
    <dbReference type="NCBI Taxonomy" id="1903704"/>
    <lineage>
        <taxon>Bacteria</taxon>
        <taxon>Bacillati</taxon>
        <taxon>Bacillota</taxon>
        <taxon>Bacilli</taxon>
        <taxon>Bacillales</taxon>
        <taxon>Alicyclobacillaceae</taxon>
        <taxon>Tumebacillus</taxon>
    </lineage>
</organism>
<keyword evidence="1" id="KW-0472">Membrane</keyword>
<keyword evidence="3" id="KW-1185">Reference proteome</keyword>
<dbReference type="EMBL" id="CP021434">
    <property type="protein sequence ID" value="ARU61119.1"/>
    <property type="molecule type" value="Genomic_DNA"/>
</dbReference>
<dbReference type="AlphaFoldDB" id="A0A1Y0IM49"/>